<comment type="caution">
    <text evidence="1">The sequence shown here is derived from an EMBL/GenBank/DDBJ whole genome shotgun (WGS) entry which is preliminary data.</text>
</comment>
<keyword evidence="2" id="KW-1185">Reference proteome</keyword>
<reference evidence="1 2" key="1">
    <citation type="journal article" date="2022" name="Plant J.">
        <title>Chromosome-level genome of Camellia lanceoleosa provides a valuable resource for understanding genome evolution and self-incompatibility.</title>
        <authorList>
            <person name="Gong W."/>
            <person name="Xiao S."/>
            <person name="Wang L."/>
            <person name="Liao Z."/>
            <person name="Chang Y."/>
            <person name="Mo W."/>
            <person name="Hu G."/>
            <person name="Li W."/>
            <person name="Zhao G."/>
            <person name="Zhu H."/>
            <person name="Hu X."/>
            <person name="Ji K."/>
            <person name="Xiang X."/>
            <person name="Song Q."/>
            <person name="Yuan D."/>
            <person name="Jin S."/>
            <person name="Zhang L."/>
        </authorList>
    </citation>
    <scope>NUCLEOTIDE SEQUENCE [LARGE SCALE GENOMIC DNA]</scope>
    <source>
        <strain evidence="1">SQ_2022a</strain>
    </source>
</reference>
<evidence type="ECO:0000313" key="2">
    <source>
        <dbReference type="Proteomes" id="UP001060215"/>
    </source>
</evidence>
<protein>
    <submittedName>
        <fullName evidence="1">Uncharacterized protein</fullName>
    </submittedName>
</protein>
<accession>A0ACC0I2D9</accession>
<organism evidence="1 2">
    <name type="scientific">Camellia lanceoleosa</name>
    <dbReference type="NCBI Taxonomy" id="1840588"/>
    <lineage>
        <taxon>Eukaryota</taxon>
        <taxon>Viridiplantae</taxon>
        <taxon>Streptophyta</taxon>
        <taxon>Embryophyta</taxon>
        <taxon>Tracheophyta</taxon>
        <taxon>Spermatophyta</taxon>
        <taxon>Magnoliopsida</taxon>
        <taxon>eudicotyledons</taxon>
        <taxon>Gunneridae</taxon>
        <taxon>Pentapetalae</taxon>
        <taxon>asterids</taxon>
        <taxon>Ericales</taxon>
        <taxon>Theaceae</taxon>
        <taxon>Camellia</taxon>
    </lineage>
</organism>
<dbReference type="EMBL" id="CM045759">
    <property type="protein sequence ID" value="KAI8019814.1"/>
    <property type="molecule type" value="Genomic_DNA"/>
</dbReference>
<proteinExistence type="predicted"/>
<gene>
    <name evidence="1" type="ORF">LOK49_LG04G00206</name>
</gene>
<sequence length="117" mass="13018">MEDGESPWIGGRLGSDIGAHYNHRPRALLISSMNPKWCLRSPALVSRQFISEECHTLNRDVLRWGKNIGLAKTRTKKRAGVAVYNRASSLETLVIFARNTDQIASIAGFGFGCKFIL</sequence>
<evidence type="ECO:0000313" key="1">
    <source>
        <dbReference type="EMBL" id="KAI8019814.1"/>
    </source>
</evidence>
<name>A0ACC0I2D9_9ERIC</name>
<dbReference type="Proteomes" id="UP001060215">
    <property type="component" value="Chromosome 2"/>
</dbReference>